<evidence type="ECO:0000256" key="1">
    <source>
        <dbReference type="ARBA" id="ARBA00004564"/>
    </source>
</evidence>
<comment type="function">
    <text evidence="6">Calsequestrin is a high-capacity, moderate affinity, calcium-binding protein and thus acts as an internal calcium store in muscle.</text>
</comment>
<keyword evidence="3 6" id="KW-0106">Calcium</keyword>
<dbReference type="GO" id="GO:0033018">
    <property type="term" value="C:sarcoplasmic reticulum lumen"/>
    <property type="evidence" value="ECO:0007669"/>
    <property type="project" value="UniProtKB-SubCell"/>
</dbReference>
<dbReference type="InterPro" id="IPR001393">
    <property type="entry name" value="Calsequestrin"/>
</dbReference>
<keyword evidence="8" id="KW-1185">Reference proteome</keyword>
<accession>A0A183ICE6</accession>
<dbReference type="GO" id="GO:0005509">
    <property type="term" value="F:calcium ion binding"/>
    <property type="evidence" value="ECO:0007669"/>
    <property type="project" value="InterPro"/>
</dbReference>
<keyword evidence="4" id="KW-0703">Sarcoplasmic reticulum</keyword>
<dbReference type="OrthoDB" id="10038131at2759"/>
<evidence type="ECO:0000256" key="5">
    <source>
        <dbReference type="ARBA" id="ARBA00023179"/>
    </source>
</evidence>
<evidence type="ECO:0000256" key="2">
    <source>
        <dbReference type="ARBA" id="ARBA00010987"/>
    </source>
</evidence>
<dbReference type="PANTHER" id="PTHR10033">
    <property type="entry name" value="CALSEQUESTRIN"/>
    <property type="match status" value="1"/>
</dbReference>
<sequence length="379" mass="43969">SSSGCITSLRHPLLVRILIIINVYCKFKAIYYDLHFIRVDKLEIRINCPHSFATTTNPVTVTDSKLILLPCLPCFTFSSLNSRVSEVEKGEDTVHVYKDGYKIEYFGIVDPHYFVSWILDIPDDPLVIINSKHTANEWSSLKDSHVRMIGYFSPGSEELKDFEEAAEDFMGEIRFFAVVDTFWARSMGITKLGEVRMYRPFDSNPLVAPHTVDTEEEFEEWVNENREPVMQQLTYENYFNVWKDPEPDERMIVAFCDDEEEDGEALFNLLKQINRDNAQYAGRLEILLIDPDDFPLMIDEWESMFGIEIEEGPQLGLVDISDREGVWFDMTQLNLKESNEYEAQNLEVLQAWIDQIMEGSINNDFHESSCTSVRKRGEL</sequence>
<gene>
    <name evidence="7" type="ORF">SBAD_LOCUS1290</name>
</gene>
<protein>
    <recommendedName>
        <fullName evidence="6">Calsequestrin</fullName>
    </recommendedName>
</protein>
<dbReference type="PRINTS" id="PR00312">
    <property type="entry name" value="CALSEQUESTRN"/>
</dbReference>
<dbReference type="GO" id="GO:0051279">
    <property type="term" value="P:regulation of release of sequestered calcium ion into cytosol"/>
    <property type="evidence" value="ECO:0007669"/>
    <property type="project" value="TreeGrafter"/>
</dbReference>
<dbReference type="Pfam" id="PF01216">
    <property type="entry name" value="Calsequestrin"/>
    <property type="match status" value="1"/>
</dbReference>
<organism evidence="9">
    <name type="scientific">Soboliphyme baturini</name>
    <dbReference type="NCBI Taxonomy" id="241478"/>
    <lineage>
        <taxon>Eukaryota</taxon>
        <taxon>Metazoa</taxon>
        <taxon>Ecdysozoa</taxon>
        <taxon>Nematoda</taxon>
        <taxon>Enoplea</taxon>
        <taxon>Dorylaimia</taxon>
        <taxon>Dioctophymatida</taxon>
        <taxon>Dioctophymatoidea</taxon>
        <taxon>Soboliphymatidae</taxon>
        <taxon>Soboliphyme</taxon>
    </lineage>
</organism>
<dbReference type="FunFam" id="3.40.30.10:FF:000346">
    <property type="entry name" value="Calsequestrin"/>
    <property type="match status" value="1"/>
</dbReference>
<evidence type="ECO:0000256" key="4">
    <source>
        <dbReference type="ARBA" id="ARBA00022951"/>
    </source>
</evidence>
<dbReference type="Proteomes" id="UP000270296">
    <property type="component" value="Unassembled WGS sequence"/>
</dbReference>
<dbReference type="WBParaSite" id="SBAD_0000134701-mRNA-1">
    <property type="protein sequence ID" value="SBAD_0000134701-mRNA-1"/>
    <property type="gene ID" value="SBAD_0000134701"/>
</dbReference>
<evidence type="ECO:0000256" key="6">
    <source>
        <dbReference type="RuleBase" id="RU000648"/>
    </source>
</evidence>
<name>A0A183ICE6_9BILA</name>
<comment type="similarity">
    <text evidence="2 6">Belongs to the calsequestrin family.</text>
</comment>
<dbReference type="PANTHER" id="PTHR10033:SF0">
    <property type="entry name" value="CALSEQUESTRIN"/>
    <property type="match status" value="1"/>
</dbReference>
<evidence type="ECO:0000256" key="3">
    <source>
        <dbReference type="ARBA" id="ARBA00022837"/>
    </source>
</evidence>
<comment type="subcellular location">
    <subcellularLocation>
        <location evidence="1">Sarcoplasmic reticulum lumen</location>
    </subcellularLocation>
</comment>
<evidence type="ECO:0000313" key="9">
    <source>
        <dbReference type="WBParaSite" id="SBAD_0000134701-mRNA-1"/>
    </source>
</evidence>
<reference evidence="9" key="1">
    <citation type="submission" date="2016-06" db="UniProtKB">
        <authorList>
            <consortium name="WormBaseParasite"/>
        </authorList>
    </citation>
    <scope>IDENTIFICATION</scope>
</reference>
<evidence type="ECO:0000313" key="8">
    <source>
        <dbReference type="Proteomes" id="UP000270296"/>
    </source>
</evidence>
<evidence type="ECO:0000313" key="7">
    <source>
        <dbReference type="EMBL" id="VDO93862.1"/>
    </source>
</evidence>
<dbReference type="InterPro" id="IPR036249">
    <property type="entry name" value="Thioredoxin-like_sf"/>
</dbReference>
<keyword evidence="5" id="KW-0514">Muscle protein</keyword>
<dbReference type="AlphaFoldDB" id="A0A183ICE6"/>
<dbReference type="FunFam" id="3.40.30.10:FF:000344">
    <property type="entry name" value="Calsequestrin"/>
    <property type="match status" value="1"/>
</dbReference>
<dbReference type="Gene3D" id="3.40.30.10">
    <property type="entry name" value="Glutaredoxin"/>
    <property type="match status" value="2"/>
</dbReference>
<proteinExistence type="inferred from homology"/>
<reference evidence="7 8" key="2">
    <citation type="submission" date="2018-11" db="EMBL/GenBank/DDBJ databases">
        <authorList>
            <consortium name="Pathogen Informatics"/>
        </authorList>
    </citation>
    <scope>NUCLEOTIDE SEQUENCE [LARGE SCALE GENOMIC DNA]</scope>
</reference>
<dbReference type="SUPFAM" id="SSF52833">
    <property type="entry name" value="Thioredoxin-like"/>
    <property type="match status" value="2"/>
</dbReference>
<dbReference type="EMBL" id="UZAM01006776">
    <property type="protein sequence ID" value="VDO93862.1"/>
    <property type="molecule type" value="Genomic_DNA"/>
</dbReference>